<dbReference type="RefSeq" id="WP_165327522.1">
    <property type="nucleotide sequence ID" value="NZ_CP049109.1"/>
</dbReference>
<sequence>MRGVATLAACAALALGGAAHATQDAWLPATAADGAFTVDTPCSSEEIAQFSQFPDLTPGFRLVPESRVVCKKGGFLMVAGIFAPEGYPEDGPALFDLFEDMLQKVPGATTIRSLVVDGRRTIVNREERDGSVAQTQVIEFGHSRAIMIIGGYGEDDGLAVADQHALVDRFFGSVRVHEQ</sequence>
<feature type="signal peptide" evidence="1">
    <location>
        <begin position="1"/>
        <end position="21"/>
    </location>
</feature>
<keyword evidence="1" id="KW-0732">Signal</keyword>
<evidence type="ECO:0000313" key="2">
    <source>
        <dbReference type="EMBL" id="QIG80516.1"/>
    </source>
</evidence>
<dbReference type="EMBL" id="CP049109">
    <property type="protein sequence ID" value="QIG80516.1"/>
    <property type="molecule type" value="Genomic_DNA"/>
</dbReference>
<evidence type="ECO:0000313" key="3">
    <source>
        <dbReference type="Proteomes" id="UP000501568"/>
    </source>
</evidence>
<organism evidence="2 3">
    <name type="scientific">Stakelama tenebrarum</name>
    <dbReference type="NCBI Taxonomy" id="2711215"/>
    <lineage>
        <taxon>Bacteria</taxon>
        <taxon>Pseudomonadati</taxon>
        <taxon>Pseudomonadota</taxon>
        <taxon>Alphaproteobacteria</taxon>
        <taxon>Sphingomonadales</taxon>
        <taxon>Sphingomonadaceae</taxon>
        <taxon>Stakelama</taxon>
    </lineage>
</organism>
<accession>A0A6G6Y7G7</accession>
<keyword evidence="3" id="KW-1185">Reference proteome</keyword>
<evidence type="ECO:0000256" key="1">
    <source>
        <dbReference type="SAM" id="SignalP"/>
    </source>
</evidence>
<evidence type="ECO:0008006" key="4">
    <source>
        <dbReference type="Google" id="ProtNLM"/>
    </source>
</evidence>
<dbReference type="KEGG" id="spzr:G5C33_12475"/>
<dbReference type="AlphaFoldDB" id="A0A6G6Y7G7"/>
<feature type="chain" id="PRO_5026040108" description="DUF1795 domain-containing protein" evidence="1">
    <location>
        <begin position="22"/>
        <end position="179"/>
    </location>
</feature>
<protein>
    <recommendedName>
        <fullName evidence="4">DUF1795 domain-containing protein</fullName>
    </recommendedName>
</protein>
<gene>
    <name evidence="2" type="ORF">G5C33_12475</name>
</gene>
<name>A0A6G6Y7G7_9SPHN</name>
<dbReference type="Proteomes" id="UP000501568">
    <property type="component" value="Chromosome"/>
</dbReference>
<reference evidence="2 3" key="1">
    <citation type="submission" date="2020-02" db="EMBL/GenBank/DDBJ databases">
        <authorList>
            <person name="Zheng R.K."/>
            <person name="Sun C.M."/>
        </authorList>
    </citation>
    <scope>NUCLEOTIDE SEQUENCE [LARGE SCALE GENOMIC DNA]</scope>
    <source>
        <strain evidence="3">zrk23</strain>
    </source>
</reference>
<proteinExistence type="predicted"/>